<sequence length="129" mass="14041">MEGSSPMTNVNNNGTVQVDVPQPQSSSLGVPPPTITKQTSHGTQLQAFGDKVKKIPVLPHSHSQGDVKGVDYVYGVEKAFDGRIQLFKYGIGPLEVKKTFSLSLVYPSHTLTRPRSSTSRMTIIPKVSY</sequence>
<comment type="caution">
    <text evidence="2">The sequence shown here is derived from an EMBL/GenBank/DDBJ whole genome shotgun (WGS) entry which is preliminary data.</text>
</comment>
<keyword evidence="3" id="KW-1185">Reference proteome</keyword>
<dbReference type="EMBL" id="BPWL01000011">
    <property type="protein sequence ID" value="GJJ15982.1"/>
    <property type="molecule type" value="Genomic_DNA"/>
</dbReference>
<feature type="region of interest" description="Disordered" evidence="1">
    <location>
        <begin position="1"/>
        <end position="43"/>
    </location>
</feature>
<accession>A0AAV5AQ88</accession>
<organism evidence="2 3">
    <name type="scientific">Clathrus columnatus</name>
    <dbReference type="NCBI Taxonomy" id="1419009"/>
    <lineage>
        <taxon>Eukaryota</taxon>
        <taxon>Fungi</taxon>
        <taxon>Dikarya</taxon>
        <taxon>Basidiomycota</taxon>
        <taxon>Agaricomycotina</taxon>
        <taxon>Agaricomycetes</taxon>
        <taxon>Phallomycetidae</taxon>
        <taxon>Phallales</taxon>
        <taxon>Clathraceae</taxon>
        <taxon>Clathrus</taxon>
    </lineage>
</organism>
<reference evidence="2" key="1">
    <citation type="submission" date="2021-10" db="EMBL/GenBank/DDBJ databases">
        <title>De novo Genome Assembly of Clathrus columnatus (Basidiomycota, Fungi) Using Illumina and Nanopore Sequence Data.</title>
        <authorList>
            <person name="Ogiso-Tanaka E."/>
            <person name="Itagaki H."/>
            <person name="Hosoya T."/>
            <person name="Hosaka K."/>
        </authorList>
    </citation>
    <scope>NUCLEOTIDE SEQUENCE</scope>
    <source>
        <strain evidence="2">MO-923</strain>
    </source>
</reference>
<evidence type="ECO:0000313" key="2">
    <source>
        <dbReference type="EMBL" id="GJJ15982.1"/>
    </source>
</evidence>
<proteinExistence type="predicted"/>
<protein>
    <submittedName>
        <fullName evidence="2">Uncharacterized protein</fullName>
    </submittedName>
</protein>
<evidence type="ECO:0000256" key="1">
    <source>
        <dbReference type="SAM" id="MobiDB-lite"/>
    </source>
</evidence>
<name>A0AAV5AQ88_9AGAM</name>
<gene>
    <name evidence="2" type="ORF">Clacol_010261</name>
</gene>
<dbReference type="Proteomes" id="UP001050691">
    <property type="component" value="Unassembled WGS sequence"/>
</dbReference>
<feature type="compositionally biased region" description="Polar residues" evidence="1">
    <location>
        <begin position="1"/>
        <end position="28"/>
    </location>
</feature>
<dbReference type="AlphaFoldDB" id="A0AAV5AQ88"/>
<evidence type="ECO:0000313" key="3">
    <source>
        <dbReference type="Proteomes" id="UP001050691"/>
    </source>
</evidence>